<keyword evidence="1" id="KW-1133">Transmembrane helix</keyword>
<feature type="transmembrane region" description="Helical" evidence="1">
    <location>
        <begin position="6"/>
        <end position="22"/>
    </location>
</feature>
<organism evidence="2">
    <name type="scientific">candidate division CPR3 bacterium</name>
    <dbReference type="NCBI Taxonomy" id="2268181"/>
    <lineage>
        <taxon>Bacteria</taxon>
        <taxon>Bacteria division CPR3</taxon>
    </lineage>
</organism>
<protein>
    <recommendedName>
        <fullName evidence="3">Zinc ribbon domain-containing protein</fullName>
    </recommendedName>
</protein>
<sequence>MTISFLVFFIVVFLVFIFLIKNRDRIDQGFENLLKVWGKGSITEKELSERITTNILEKISVENITQKITGNIEGILTNNDNWNHLVAKVDAIAEELLALKNQEHSCNCSQKSPIDFDIIEEELITCTHCGKKSSSELAFCPFCGERIEQYPDLN</sequence>
<gene>
    <name evidence="2" type="ORF">ENT43_03360</name>
</gene>
<comment type="caution">
    <text evidence="2">The sequence shown here is derived from an EMBL/GenBank/DDBJ whole genome shotgun (WGS) entry which is preliminary data.</text>
</comment>
<evidence type="ECO:0000313" key="2">
    <source>
        <dbReference type="EMBL" id="HGT71270.1"/>
    </source>
</evidence>
<keyword evidence="1" id="KW-0812">Transmembrane</keyword>
<accession>A0A7C4M0Y2</accession>
<evidence type="ECO:0000256" key="1">
    <source>
        <dbReference type="SAM" id="Phobius"/>
    </source>
</evidence>
<name>A0A7C4M0Y2_UNCC3</name>
<dbReference type="EMBL" id="DSYQ01000016">
    <property type="protein sequence ID" value="HGT71270.1"/>
    <property type="molecule type" value="Genomic_DNA"/>
</dbReference>
<dbReference type="AlphaFoldDB" id="A0A7C4M0Y2"/>
<reference evidence="2" key="1">
    <citation type="journal article" date="2020" name="mSystems">
        <title>Genome- and Community-Level Interaction Insights into Carbon Utilization and Element Cycling Functions of Hydrothermarchaeota in Hydrothermal Sediment.</title>
        <authorList>
            <person name="Zhou Z."/>
            <person name="Liu Y."/>
            <person name="Xu W."/>
            <person name="Pan J."/>
            <person name="Luo Z.H."/>
            <person name="Li M."/>
        </authorList>
    </citation>
    <scope>NUCLEOTIDE SEQUENCE [LARGE SCALE GENOMIC DNA]</scope>
    <source>
        <strain evidence="2">SpSt-579</strain>
    </source>
</reference>
<proteinExistence type="predicted"/>
<evidence type="ECO:0008006" key="3">
    <source>
        <dbReference type="Google" id="ProtNLM"/>
    </source>
</evidence>
<keyword evidence="1" id="KW-0472">Membrane</keyword>